<keyword evidence="1" id="KW-1133">Transmembrane helix</keyword>
<feature type="transmembrane region" description="Helical" evidence="1">
    <location>
        <begin position="44"/>
        <end position="63"/>
    </location>
</feature>
<comment type="caution">
    <text evidence="3">The sequence shown here is derived from an EMBL/GenBank/DDBJ whole genome shotgun (WGS) entry which is preliminary data.</text>
</comment>
<reference evidence="3 4" key="1">
    <citation type="submission" date="2019-03" db="EMBL/GenBank/DDBJ databases">
        <title>Genomic Encyclopedia of Type Strains, Phase III (KMG-III): the genomes of soil and plant-associated and newly described type strains.</title>
        <authorList>
            <person name="Whitman W."/>
        </authorList>
    </citation>
    <scope>NUCLEOTIDE SEQUENCE [LARGE SCALE GENOMIC DNA]</scope>
    <source>
        <strain evidence="3 4">VKM Ac-2527</strain>
    </source>
</reference>
<evidence type="ECO:0000313" key="3">
    <source>
        <dbReference type="EMBL" id="TDO45790.1"/>
    </source>
</evidence>
<keyword evidence="1" id="KW-0812">Transmembrane</keyword>
<dbReference type="Pfam" id="PF03724">
    <property type="entry name" value="META"/>
    <property type="match status" value="1"/>
</dbReference>
<organism evidence="3 4">
    <name type="scientific">Kribbella caucasensis</name>
    <dbReference type="NCBI Taxonomy" id="2512215"/>
    <lineage>
        <taxon>Bacteria</taxon>
        <taxon>Bacillati</taxon>
        <taxon>Actinomycetota</taxon>
        <taxon>Actinomycetes</taxon>
        <taxon>Propionibacteriales</taxon>
        <taxon>Kribbellaceae</taxon>
        <taxon>Kribbella</taxon>
    </lineage>
</organism>
<feature type="domain" description="DUF306" evidence="2">
    <location>
        <begin position="93"/>
        <end position="160"/>
    </location>
</feature>
<dbReference type="EMBL" id="SNWQ01000012">
    <property type="protein sequence ID" value="TDO45790.1"/>
    <property type="molecule type" value="Genomic_DNA"/>
</dbReference>
<protein>
    <submittedName>
        <fullName evidence="3">META domain-containing protein</fullName>
    </submittedName>
</protein>
<dbReference type="OrthoDB" id="4990393at2"/>
<evidence type="ECO:0000313" key="4">
    <source>
        <dbReference type="Proteomes" id="UP000295388"/>
    </source>
</evidence>
<evidence type="ECO:0000259" key="2">
    <source>
        <dbReference type="Pfam" id="PF03724"/>
    </source>
</evidence>
<dbReference type="RefSeq" id="WP_133802413.1">
    <property type="nucleotide sequence ID" value="NZ_SNWQ01000012.1"/>
</dbReference>
<dbReference type="InterPro" id="IPR005184">
    <property type="entry name" value="DUF306_Meta_HslJ"/>
</dbReference>
<dbReference type="Proteomes" id="UP000295388">
    <property type="component" value="Unassembled WGS sequence"/>
</dbReference>
<name>A0A4R6K869_9ACTN</name>
<dbReference type="InterPro" id="IPR038670">
    <property type="entry name" value="HslJ-like_sf"/>
</dbReference>
<dbReference type="AlphaFoldDB" id="A0A4R6K869"/>
<accession>A0A4R6K869</accession>
<sequence>MSKTELEDDLRVTFERAAASVPLAPDLTLRATTGARRAQRRTGVAVGTAVAGVAVIAAAGFALRGGSGASLPEPAATPAPAVSSTAAVASAQSISGTWRPTKLDGYTTMKSARPEDPILTFNPDGTWTGSDGCNGISGTFTIGQRGEFTSKAAGQRLIECANVPHTTALNVAKRVAVDSKALRFYAGDGREVASYARTR</sequence>
<keyword evidence="1" id="KW-0472">Membrane</keyword>
<dbReference type="Gene3D" id="2.40.128.270">
    <property type="match status" value="1"/>
</dbReference>
<gene>
    <name evidence="3" type="ORF">EV643_112115</name>
</gene>
<evidence type="ECO:0000256" key="1">
    <source>
        <dbReference type="SAM" id="Phobius"/>
    </source>
</evidence>
<keyword evidence="4" id="KW-1185">Reference proteome</keyword>
<proteinExistence type="predicted"/>